<feature type="domain" description="Sulfatase N-terminal" evidence="7">
    <location>
        <begin position="293"/>
        <end position="567"/>
    </location>
</feature>
<dbReference type="EMBL" id="QUAJ01000024">
    <property type="protein sequence ID" value="REI40087.1"/>
    <property type="molecule type" value="Genomic_DNA"/>
</dbReference>
<keyword evidence="5 6" id="KW-0472">Membrane</keyword>
<dbReference type="CDD" id="cd16015">
    <property type="entry name" value="LTA_synthase"/>
    <property type="match status" value="1"/>
</dbReference>
<dbReference type="SUPFAM" id="SSF53649">
    <property type="entry name" value="Alkaline phosphatase-like"/>
    <property type="match status" value="1"/>
</dbReference>
<dbReference type="InterPro" id="IPR017850">
    <property type="entry name" value="Alkaline_phosphatase_core_sf"/>
</dbReference>
<name>A0ABX9KF49_9FUSO</name>
<keyword evidence="2" id="KW-1003">Cell membrane</keyword>
<accession>A0ABX9KF49</accession>
<dbReference type="InterPro" id="IPR000917">
    <property type="entry name" value="Sulfatase_N"/>
</dbReference>
<comment type="subcellular location">
    <subcellularLocation>
        <location evidence="1">Cell membrane</location>
        <topology evidence="1">Multi-pass membrane protein</topology>
    </subcellularLocation>
</comment>
<gene>
    <name evidence="8" type="ORF">DYH56_12115</name>
</gene>
<sequence>MEKKNRLTEYIVYQYFLLLSLITINKLLFIYVNIPLKDRGDFIDYIGSFRYGLIFDSALSSYIILGSLIFYMVYKVLSIIRLEIIGRYLNYIYCFTMGFVFFTIMILDIWYYNTFTHHADITVFGYTGHMGEIWTTFWVEYPVIRIILWLILTVITYTTCSIINFSKVMDRNPKFNILEIIKSSMIIIVAVPIFVISARGGITGATLTWGRAEFSQNYFANQTALNGVFALFQSVDVNRNMKSSDANSIKNKFTPEELKSNIRNYVTQPQDTYLPGKNILRRTTDTGRPVIKPNVVLILMESFMGSNVGALGYEPDLTPNYNRLAKEGIIFKNVYSTGKRSNRGVVSAITGYPSSYGQALIKKSIAGRRTFYSIPDILKNRGYTTHFYYGGDIEFDNMKAFLVRNGIDTIFDMDDFPKKDRTIAWGVPDDKMFARMTKDMGEIKEPFFAEAFTLSNHSPYDVPKEFQTHSKKEYPRMYNKYNGTAFADYTIGKFTDSVKDKKWAQNTIFVFVADHGANRSIPIEIDWKKFTNPLLIWSPNKNLVKPQAIDTLGSQIDLLPTLMHILGGKYEHATWGKNLFLKDNEEEFAYVVDTQYIGVIDKNYIYIEDIIGKKDKLVRKEDNKKVENIDLANYREKARTFLELSIEQEKEGTFGKEN</sequence>
<feature type="transmembrane region" description="Helical" evidence="6">
    <location>
        <begin position="54"/>
        <end position="77"/>
    </location>
</feature>
<evidence type="ECO:0000256" key="3">
    <source>
        <dbReference type="ARBA" id="ARBA00022692"/>
    </source>
</evidence>
<evidence type="ECO:0000259" key="7">
    <source>
        <dbReference type="Pfam" id="PF00884"/>
    </source>
</evidence>
<evidence type="ECO:0000256" key="5">
    <source>
        <dbReference type="ARBA" id="ARBA00023136"/>
    </source>
</evidence>
<dbReference type="PANTHER" id="PTHR47371">
    <property type="entry name" value="LIPOTEICHOIC ACID SYNTHASE"/>
    <property type="match status" value="1"/>
</dbReference>
<proteinExistence type="predicted"/>
<evidence type="ECO:0000256" key="4">
    <source>
        <dbReference type="ARBA" id="ARBA00022989"/>
    </source>
</evidence>
<dbReference type="Pfam" id="PF00884">
    <property type="entry name" value="Sulfatase"/>
    <property type="match status" value="1"/>
</dbReference>
<dbReference type="PIRSF" id="PIRSF005091">
    <property type="entry name" value="Mmb_sulf_HI1246"/>
    <property type="match status" value="1"/>
</dbReference>
<keyword evidence="4 6" id="KW-1133">Transmembrane helix</keyword>
<dbReference type="InterPro" id="IPR012160">
    <property type="entry name" value="LtaS-like"/>
</dbReference>
<keyword evidence="9" id="KW-1185">Reference proteome</keyword>
<evidence type="ECO:0000256" key="2">
    <source>
        <dbReference type="ARBA" id="ARBA00022475"/>
    </source>
</evidence>
<evidence type="ECO:0000256" key="6">
    <source>
        <dbReference type="SAM" id="Phobius"/>
    </source>
</evidence>
<dbReference type="RefSeq" id="WP_114643136.1">
    <property type="nucleotide sequence ID" value="NZ_JAACIO010000039.1"/>
</dbReference>
<protein>
    <submittedName>
        <fullName evidence="8">Alkaline phosphatase family protein</fullName>
    </submittedName>
</protein>
<feature type="transmembrane region" description="Helical" evidence="6">
    <location>
        <begin position="89"/>
        <end position="112"/>
    </location>
</feature>
<reference evidence="8 9" key="1">
    <citation type="submission" date="2018-08" db="EMBL/GenBank/DDBJ databases">
        <title>Draft genome sequence of Psychrilyobacter sp. strain SD5 isolated from Black Sea water.</title>
        <authorList>
            <person name="Yadav S."/>
            <person name="Villanueva L."/>
            <person name="Damste J.S.S."/>
        </authorList>
    </citation>
    <scope>NUCLEOTIDE SEQUENCE [LARGE SCALE GENOMIC DNA]</scope>
    <source>
        <strain evidence="8 9">SD5</strain>
    </source>
</reference>
<dbReference type="Proteomes" id="UP000263486">
    <property type="component" value="Unassembled WGS sequence"/>
</dbReference>
<dbReference type="Gene3D" id="3.30.1120.80">
    <property type="match status" value="1"/>
</dbReference>
<evidence type="ECO:0000313" key="9">
    <source>
        <dbReference type="Proteomes" id="UP000263486"/>
    </source>
</evidence>
<feature type="transmembrane region" description="Helical" evidence="6">
    <location>
        <begin position="186"/>
        <end position="209"/>
    </location>
</feature>
<dbReference type="InterPro" id="IPR050448">
    <property type="entry name" value="OpgB/LTA_synthase_biosynth"/>
</dbReference>
<feature type="transmembrane region" description="Helical" evidence="6">
    <location>
        <begin position="12"/>
        <end position="34"/>
    </location>
</feature>
<evidence type="ECO:0000313" key="8">
    <source>
        <dbReference type="EMBL" id="REI40087.1"/>
    </source>
</evidence>
<dbReference type="Gene3D" id="3.40.720.10">
    <property type="entry name" value="Alkaline Phosphatase, subunit A"/>
    <property type="match status" value="1"/>
</dbReference>
<comment type="caution">
    <text evidence="8">The sequence shown here is derived from an EMBL/GenBank/DDBJ whole genome shotgun (WGS) entry which is preliminary data.</text>
</comment>
<organism evidence="8 9">
    <name type="scientific">Psychrilyobacter piezotolerans</name>
    <dbReference type="NCBI Taxonomy" id="2293438"/>
    <lineage>
        <taxon>Bacteria</taxon>
        <taxon>Fusobacteriati</taxon>
        <taxon>Fusobacteriota</taxon>
        <taxon>Fusobacteriia</taxon>
        <taxon>Fusobacteriales</taxon>
        <taxon>Fusobacteriaceae</taxon>
        <taxon>Psychrilyobacter</taxon>
    </lineage>
</organism>
<feature type="transmembrane region" description="Helical" evidence="6">
    <location>
        <begin position="146"/>
        <end position="165"/>
    </location>
</feature>
<keyword evidence="3 6" id="KW-0812">Transmembrane</keyword>
<dbReference type="PANTHER" id="PTHR47371:SF3">
    <property type="entry name" value="PHOSPHOGLYCEROL TRANSFERASE I"/>
    <property type="match status" value="1"/>
</dbReference>
<evidence type="ECO:0000256" key="1">
    <source>
        <dbReference type="ARBA" id="ARBA00004651"/>
    </source>
</evidence>